<protein>
    <submittedName>
        <fullName evidence="1">Histidine phosphatase family protein</fullName>
    </submittedName>
</protein>
<sequence length="170" mass="18380">MSRIYLLRHAMPVLDETAPSADWPLSAQGRTAAEAIGRALPRDGIRLTSPEPKARETLALACPGPAMVDARLGEVCRPPEPVDASFRGVRRDWVAGRLDQRHRGWESPSDAAARFAAAIAEHRSDTMVMATHGMVLTAWLVSVGHVEGGQPAARFWEAMALPDVVTLSLP</sequence>
<accession>A0A849HA29</accession>
<dbReference type="Proteomes" id="UP000588586">
    <property type="component" value="Unassembled WGS sequence"/>
</dbReference>
<dbReference type="Pfam" id="PF00300">
    <property type="entry name" value="His_Phos_1"/>
    <property type="match status" value="1"/>
</dbReference>
<reference evidence="1 2" key="1">
    <citation type="submission" date="2020-04" db="EMBL/GenBank/DDBJ databases">
        <title>Knoellia sp. isolate from air conditioner.</title>
        <authorList>
            <person name="Chea S."/>
            <person name="Kim D.-U."/>
        </authorList>
    </citation>
    <scope>NUCLEOTIDE SEQUENCE [LARGE SCALE GENOMIC DNA]</scope>
    <source>
        <strain evidence="1 2">DB2414S</strain>
    </source>
</reference>
<evidence type="ECO:0000313" key="1">
    <source>
        <dbReference type="EMBL" id="NNM46586.1"/>
    </source>
</evidence>
<dbReference type="InterPro" id="IPR029033">
    <property type="entry name" value="His_PPase_superfam"/>
</dbReference>
<dbReference type="EMBL" id="JABEPQ010000002">
    <property type="protein sequence ID" value="NNM46586.1"/>
    <property type="molecule type" value="Genomic_DNA"/>
</dbReference>
<keyword evidence="2" id="KW-1185">Reference proteome</keyword>
<evidence type="ECO:0000313" key="2">
    <source>
        <dbReference type="Proteomes" id="UP000588586"/>
    </source>
</evidence>
<dbReference type="InterPro" id="IPR013078">
    <property type="entry name" value="His_Pase_superF_clade-1"/>
</dbReference>
<dbReference type="Gene3D" id="3.40.50.1240">
    <property type="entry name" value="Phosphoglycerate mutase-like"/>
    <property type="match status" value="1"/>
</dbReference>
<dbReference type="AlphaFoldDB" id="A0A849HA29"/>
<dbReference type="RefSeq" id="WP_171243673.1">
    <property type="nucleotide sequence ID" value="NZ_JABEPQ010000002.1"/>
</dbReference>
<comment type="caution">
    <text evidence="1">The sequence shown here is derived from an EMBL/GenBank/DDBJ whole genome shotgun (WGS) entry which is preliminary data.</text>
</comment>
<dbReference type="SUPFAM" id="SSF53254">
    <property type="entry name" value="Phosphoglycerate mutase-like"/>
    <property type="match status" value="1"/>
</dbReference>
<proteinExistence type="predicted"/>
<organism evidence="1 2">
    <name type="scientific">Knoellia koreensis</name>
    <dbReference type="NCBI Taxonomy" id="2730921"/>
    <lineage>
        <taxon>Bacteria</taxon>
        <taxon>Bacillati</taxon>
        <taxon>Actinomycetota</taxon>
        <taxon>Actinomycetes</taxon>
        <taxon>Micrococcales</taxon>
        <taxon>Intrasporangiaceae</taxon>
        <taxon>Knoellia</taxon>
    </lineage>
</organism>
<dbReference type="SMART" id="SM00855">
    <property type="entry name" value="PGAM"/>
    <property type="match status" value="1"/>
</dbReference>
<name>A0A849HA29_9MICO</name>
<gene>
    <name evidence="1" type="ORF">HJG52_11285</name>
</gene>
<dbReference type="CDD" id="cd07067">
    <property type="entry name" value="HP_PGM_like"/>
    <property type="match status" value="1"/>
</dbReference>